<accession>A0A964T532</accession>
<evidence type="ECO:0000313" key="9">
    <source>
        <dbReference type="EMBL" id="MYZ48613.1"/>
    </source>
</evidence>
<evidence type="ECO:0000256" key="7">
    <source>
        <dbReference type="ARBA" id="ARBA00023136"/>
    </source>
</evidence>
<comment type="similarity">
    <text evidence="2">Belongs to the ABC transporter superfamily.</text>
</comment>
<dbReference type="Gene3D" id="3.40.50.300">
    <property type="entry name" value="P-loop containing nucleotide triphosphate hydrolases"/>
    <property type="match status" value="1"/>
</dbReference>
<keyword evidence="5" id="KW-0547">Nucleotide-binding</keyword>
<proteinExistence type="inferred from homology"/>
<gene>
    <name evidence="9" type="ORF">E4O86_12925</name>
</gene>
<evidence type="ECO:0000313" key="10">
    <source>
        <dbReference type="Proteomes" id="UP000773614"/>
    </source>
</evidence>
<evidence type="ECO:0000256" key="1">
    <source>
        <dbReference type="ARBA" id="ARBA00004202"/>
    </source>
</evidence>
<dbReference type="InterPro" id="IPR003593">
    <property type="entry name" value="AAA+_ATPase"/>
</dbReference>
<name>A0A964T532_9HYPH</name>
<protein>
    <submittedName>
        <fullName evidence="9">ATP-binding cassette domain-containing protein</fullName>
    </submittedName>
</protein>
<sequence>MLALERVSKSFLRGTPNEVRALRDVDLAVAAGDFVTVIGSNGAGKSTMIKAVAGFAIPDEGRILLEGRDITRRPPWRRAATIGRIAQDPNESTCAGMTIEENLAMAERRGRPRGLRLAIRGDARRRFRDALAPIGLGLEDRLASRVGLLSGGQRQALALLMATLSGSRLLLLDEHLAALDPKTAETVMRLTDRLIAERRLTALMITHNMQDAIRWGNRLLMMHGGRIVLDVGGAEKAALTVQMLVDKFHAVSHAEMVEDRVLLTA</sequence>
<dbReference type="InterPro" id="IPR017871">
    <property type="entry name" value="ABC_transporter-like_CS"/>
</dbReference>
<organism evidence="9 10">
    <name type="scientific">Propylenella binzhouense</name>
    <dbReference type="NCBI Taxonomy" id="2555902"/>
    <lineage>
        <taxon>Bacteria</taxon>
        <taxon>Pseudomonadati</taxon>
        <taxon>Pseudomonadota</taxon>
        <taxon>Alphaproteobacteria</taxon>
        <taxon>Hyphomicrobiales</taxon>
        <taxon>Propylenellaceae</taxon>
        <taxon>Propylenella</taxon>
    </lineage>
</organism>
<dbReference type="Pfam" id="PF00005">
    <property type="entry name" value="ABC_tran"/>
    <property type="match status" value="1"/>
</dbReference>
<dbReference type="PANTHER" id="PTHR42788:SF7">
    <property type="entry name" value="NITRATE ABC TRANSPORTER ATP-BINDING PROTEIN"/>
    <property type="match status" value="1"/>
</dbReference>
<dbReference type="EMBL" id="SPKJ01000043">
    <property type="protein sequence ID" value="MYZ48613.1"/>
    <property type="molecule type" value="Genomic_DNA"/>
</dbReference>
<evidence type="ECO:0000259" key="8">
    <source>
        <dbReference type="PROSITE" id="PS50893"/>
    </source>
</evidence>
<dbReference type="GO" id="GO:0016887">
    <property type="term" value="F:ATP hydrolysis activity"/>
    <property type="evidence" value="ECO:0007669"/>
    <property type="project" value="InterPro"/>
</dbReference>
<evidence type="ECO:0000256" key="3">
    <source>
        <dbReference type="ARBA" id="ARBA00022448"/>
    </source>
</evidence>
<dbReference type="InterPro" id="IPR050166">
    <property type="entry name" value="ABC_transporter_ATP-bind"/>
</dbReference>
<evidence type="ECO:0000256" key="2">
    <source>
        <dbReference type="ARBA" id="ARBA00005417"/>
    </source>
</evidence>
<dbReference type="InterPro" id="IPR003439">
    <property type="entry name" value="ABC_transporter-like_ATP-bd"/>
</dbReference>
<keyword evidence="3" id="KW-0813">Transport</keyword>
<keyword evidence="4" id="KW-1003">Cell membrane</keyword>
<comment type="caution">
    <text evidence="9">The sequence shown here is derived from an EMBL/GenBank/DDBJ whole genome shotgun (WGS) entry which is preliminary data.</text>
</comment>
<dbReference type="SMART" id="SM00382">
    <property type="entry name" value="AAA"/>
    <property type="match status" value="1"/>
</dbReference>
<dbReference type="GO" id="GO:0005886">
    <property type="term" value="C:plasma membrane"/>
    <property type="evidence" value="ECO:0007669"/>
    <property type="project" value="UniProtKB-SubCell"/>
</dbReference>
<dbReference type="SUPFAM" id="SSF52540">
    <property type="entry name" value="P-loop containing nucleoside triphosphate hydrolases"/>
    <property type="match status" value="1"/>
</dbReference>
<evidence type="ECO:0000256" key="5">
    <source>
        <dbReference type="ARBA" id="ARBA00022741"/>
    </source>
</evidence>
<dbReference type="OrthoDB" id="9776369at2"/>
<keyword evidence="10" id="KW-1185">Reference proteome</keyword>
<dbReference type="Proteomes" id="UP000773614">
    <property type="component" value="Unassembled WGS sequence"/>
</dbReference>
<dbReference type="InterPro" id="IPR027417">
    <property type="entry name" value="P-loop_NTPase"/>
</dbReference>
<dbReference type="PANTHER" id="PTHR42788">
    <property type="entry name" value="TAURINE IMPORT ATP-BINDING PROTEIN-RELATED"/>
    <property type="match status" value="1"/>
</dbReference>
<dbReference type="GO" id="GO:0005524">
    <property type="term" value="F:ATP binding"/>
    <property type="evidence" value="ECO:0007669"/>
    <property type="project" value="UniProtKB-KW"/>
</dbReference>
<evidence type="ECO:0000256" key="4">
    <source>
        <dbReference type="ARBA" id="ARBA00022475"/>
    </source>
</evidence>
<dbReference type="PROSITE" id="PS00211">
    <property type="entry name" value="ABC_TRANSPORTER_1"/>
    <property type="match status" value="1"/>
</dbReference>
<comment type="subcellular location">
    <subcellularLocation>
        <location evidence="1">Cell membrane</location>
        <topology evidence="1">Peripheral membrane protein</topology>
    </subcellularLocation>
</comment>
<keyword evidence="6 9" id="KW-0067">ATP-binding</keyword>
<feature type="domain" description="ABC transporter" evidence="8">
    <location>
        <begin position="2"/>
        <end position="249"/>
    </location>
</feature>
<reference evidence="9" key="1">
    <citation type="submission" date="2019-03" db="EMBL/GenBank/DDBJ databases">
        <title>Afifella sp. nov., isolated from activated sludge.</title>
        <authorList>
            <person name="Li Q."/>
            <person name="Liu Y."/>
        </authorList>
    </citation>
    <scope>NUCLEOTIDE SEQUENCE</scope>
    <source>
        <strain evidence="9">L72</strain>
    </source>
</reference>
<dbReference type="PROSITE" id="PS50893">
    <property type="entry name" value="ABC_TRANSPORTER_2"/>
    <property type="match status" value="1"/>
</dbReference>
<dbReference type="AlphaFoldDB" id="A0A964T532"/>
<evidence type="ECO:0000256" key="6">
    <source>
        <dbReference type="ARBA" id="ARBA00022840"/>
    </source>
</evidence>
<keyword evidence="7" id="KW-0472">Membrane</keyword>